<organism evidence="12 13">
    <name type="scientific">Syntrophotalea carbinolica (strain DSM 2380 / NBRC 103641 / GraBd1)</name>
    <name type="common">Pelobacter carbinolicus</name>
    <dbReference type="NCBI Taxonomy" id="338963"/>
    <lineage>
        <taxon>Bacteria</taxon>
        <taxon>Pseudomonadati</taxon>
        <taxon>Thermodesulfobacteriota</taxon>
        <taxon>Desulfuromonadia</taxon>
        <taxon>Desulfuromonadales</taxon>
        <taxon>Syntrophotaleaceae</taxon>
        <taxon>Syntrophotalea</taxon>
    </lineage>
</organism>
<keyword evidence="2" id="KW-0963">Cytoplasm</keyword>
<dbReference type="PANTHER" id="PTHR48111">
    <property type="entry name" value="REGULATOR OF RPOS"/>
    <property type="match status" value="1"/>
</dbReference>
<dbReference type="GO" id="GO:0000156">
    <property type="term" value="F:phosphorelay response regulator activity"/>
    <property type="evidence" value="ECO:0007669"/>
    <property type="project" value="TreeGrafter"/>
</dbReference>
<dbReference type="PROSITE" id="PS51755">
    <property type="entry name" value="OMPR_PHOB"/>
    <property type="match status" value="1"/>
</dbReference>
<dbReference type="Gene3D" id="3.40.50.2300">
    <property type="match status" value="1"/>
</dbReference>
<dbReference type="EMBL" id="CP000142">
    <property type="protein sequence ID" value="ABA89705.1"/>
    <property type="molecule type" value="Genomic_DNA"/>
</dbReference>
<dbReference type="InterPro" id="IPR011006">
    <property type="entry name" value="CheY-like_superfamily"/>
</dbReference>
<evidence type="ECO:0000256" key="7">
    <source>
        <dbReference type="ARBA" id="ARBA00023163"/>
    </source>
</evidence>
<evidence type="ECO:0000256" key="6">
    <source>
        <dbReference type="ARBA" id="ARBA00023125"/>
    </source>
</evidence>
<dbReference type="STRING" id="338963.Pcar_2466"/>
<dbReference type="Pfam" id="PF00486">
    <property type="entry name" value="Trans_reg_C"/>
    <property type="match status" value="1"/>
</dbReference>
<evidence type="ECO:0000256" key="9">
    <source>
        <dbReference type="PROSITE-ProRule" id="PRU01091"/>
    </source>
</evidence>
<dbReference type="FunFam" id="1.10.10.10:FF:000099">
    <property type="entry name" value="Two-component system response regulator TorR"/>
    <property type="match status" value="1"/>
</dbReference>
<name>Q3A1Q2_SYNC1</name>
<reference evidence="12 13" key="2">
    <citation type="journal article" date="2012" name="BMC Genomics">
        <title>The genome of Pelobacter carbinolicus reveals surprising metabolic capabilities and physiological features.</title>
        <authorList>
            <person name="Aklujkar M."/>
            <person name="Haveman S.A."/>
            <person name="Didonato R.Jr."/>
            <person name="Chertkov O."/>
            <person name="Han C.S."/>
            <person name="Land M.L."/>
            <person name="Brown P."/>
            <person name="Lovley D.R."/>
        </authorList>
    </citation>
    <scope>NUCLEOTIDE SEQUENCE [LARGE SCALE GENOMIC DNA]</scope>
    <source>
        <strain evidence="13">DSM 2380 / NBRC 103641 / GraBd1</strain>
    </source>
</reference>
<reference evidence="13" key="1">
    <citation type="submission" date="2005-10" db="EMBL/GenBank/DDBJ databases">
        <title>Complete sequence of Pelobacter carbinolicus DSM 2380.</title>
        <authorList>
            <person name="Copeland A."/>
            <person name="Lucas S."/>
            <person name="Lapidus A."/>
            <person name="Barry K."/>
            <person name="Detter J.C."/>
            <person name="Glavina T."/>
            <person name="Hammon N."/>
            <person name="Israni S."/>
            <person name="Pitluck S."/>
            <person name="Chertkov O."/>
            <person name="Schmutz J."/>
            <person name="Larimer F."/>
            <person name="Land M."/>
            <person name="Kyrpides N."/>
            <person name="Ivanova N."/>
            <person name="Richardson P."/>
        </authorList>
    </citation>
    <scope>NUCLEOTIDE SEQUENCE [LARGE SCALE GENOMIC DNA]</scope>
    <source>
        <strain evidence="13">DSM 2380 / NBRC 103641 / GraBd1</strain>
    </source>
</reference>
<dbReference type="InterPro" id="IPR039420">
    <property type="entry name" value="WalR-like"/>
</dbReference>
<evidence type="ECO:0000256" key="5">
    <source>
        <dbReference type="ARBA" id="ARBA00023015"/>
    </source>
</evidence>
<dbReference type="InterPro" id="IPR001789">
    <property type="entry name" value="Sig_transdc_resp-reg_receiver"/>
</dbReference>
<dbReference type="InterPro" id="IPR016032">
    <property type="entry name" value="Sig_transdc_resp-reg_C-effctor"/>
</dbReference>
<feature type="modified residue" description="4-aspartylphosphate" evidence="8">
    <location>
        <position position="55"/>
    </location>
</feature>
<keyword evidence="5" id="KW-0805">Transcription regulation</keyword>
<accession>Q3A1Q2</accession>
<feature type="domain" description="Response regulatory" evidence="10">
    <location>
        <begin position="6"/>
        <end position="119"/>
    </location>
</feature>
<keyword evidence="7" id="KW-0804">Transcription</keyword>
<dbReference type="InterPro" id="IPR036388">
    <property type="entry name" value="WH-like_DNA-bd_sf"/>
</dbReference>
<dbReference type="InterPro" id="IPR001867">
    <property type="entry name" value="OmpR/PhoB-type_DNA-bd"/>
</dbReference>
<evidence type="ECO:0000259" key="10">
    <source>
        <dbReference type="PROSITE" id="PS50110"/>
    </source>
</evidence>
<dbReference type="GO" id="GO:0006355">
    <property type="term" value="P:regulation of DNA-templated transcription"/>
    <property type="evidence" value="ECO:0007669"/>
    <property type="project" value="InterPro"/>
</dbReference>
<keyword evidence="4" id="KW-0902">Two-component regulatory system</keyword>
<feature type="DNA-binding region" description="OmpR/PhoB-type" evidence="9">
    <location>
        <begin position="137"/>
        <end position="236"/>
    </location>
</feature>
<dbReference type="PANTHER" id="PTHR48111:SF47">
    <property type="entry name" value="TRANSCRIPTIONAL REGULATORY PROTEIN RSTA"/>
    <property type="match status" value="1"/>
</dbReference>
<dbReference type="GO" id="GO:0032993">
    <property type="term" value="C:protein-DNA complex"/>
    <property type="evidence" value="ECO:0007669"/>
    <property type="project" value="TreeGrafter"/>
</dbReference>
<keyword evidence="13" id="KW-1185">Reference proteome</keyword>
<protein>
    <submittedName>
        <fullName evidence="12">Winged-helix transcriptional response regulator</fullName>
    </submittedName>
</protein>
<dbReference type="Proteomes" id="UP000002534">
    <property type="component" value="Chromosome"/>
</dbReference>
<evidence type="ECO:0000256" key="2">
    <source>
        <dbReference type="ARBA" id="ARBA00022490"/>
    </source>
</evidence>
<evidence type="ECO:0000256" key="8">
    <source>
        <dbReference type="PROSITE-ProRule" id="PRU00169"/>
    </source>
</evidence>
<evidence type="ECO:0000313" key="13">
    <source>
        <dbReference type="Proteomes" id="UP000002534"/>
    </source>
</evidence>
<dbReference type="CDD" id="cd00383">
    <property type="entry name" value="trans_reg_C"/>
    <property type="match status" value="1"/>
</dbReference>
<sequence length="240" mass="27181">MDRTFRVMLLGENQRLSNFLTDYLHRHGYETMAALQEPGICAAVACDKPDLMIIDSTPSATDADTLFHDIRTVYQGPVIVLTEPTDTQPMQDDTTLLSDAYVSKPIEPHTLLARMRTLLKRFYGSRGSDLSADMAKRPILHFGRLLINRPSRKVMFQKKTIPLSSTEFDLLTLLAGHAGTILDRDTINRRLRGIPYDGIDRSIDVSVSRLRKKLGDQKGHHSRIKTVWGKGYLFVPDAWE</sequence>
<comment type="subcellular location">
    <subcellularLocation>
        <location evidence="1">Cytoplasm</location>
    </subcellularLocation>
</comment>
<dbReference type="SUPFAM" id="SSF46894">
    <property type="entry name" value="C-terminal effector domain of the bipartite response regulators"/>
    <property type="match status" value="1"/>
</dbReference>
<keyword evidence="6 9" id="KW-0238">DNA-binding</keyword>
<evidence type="ECO:0000313" key="12">
    <source>
        <dbReference type="EMBL" id="ABA89705.1"/>
    </source>
</evidence>
<dbReference type="OrthoDB" id="9793321at2"/>
<dbReference type="GO" id="GO:0000976">
    <property type="term" value="F:transcription cis-regulatory region binding"/>
    <property type="evidence" value="ECO:0007669"/>
    <property type="project" value="TreeGrafter"/>
</dbReference>
<dbReference type="HOGENOM" id="CLU_000445_30_4_7"/>
<dbReference type="SMART" id="SM00862">
    <property type="entry name" value="Trans_reg_C"/>
    <property type="match status" value="1"/>
</dbReference>
<dbReference type="SUPFAM" id="SSF52172">
    <property type="entry name" value="CheY-like"/>
    <property type="match status" value="1"/>
</dbReference>
<gene>
    <name evidence="12" type="ordered locus">Pcar_2466</name>
</gene>
<dbReference type="PROSITE" id="PS50110">
    <property type="entry name" value="RESPONSE_REGULATORY"/>
    <property type="match status" value="1"/>
</dbReference>
<evidence type="ECO:0000256" key="1">
    <source>
        <dbReference type="ARBA" id="ARBA00004496"/>
    </source>
</evidence>
<keyword evidence="3 8" id="KW-0597">Phosphoprotein</keyword>
<evidence type="ECO:0000259" key="11">
    <source>
        <dbReference type="PROSITE" id="PS51755"/>
    </source>
</evidence>
<dbReference type="Gene3D" id="1.10.10.10">
    <property type="entry name" value="Winged helix-like DNA-binding domain superfamily/Winged helix DNA-binding domain"/>
    <property type="match status" value="1"/>
</dbReference>
<evidence type="ECO:0000256" key="4">
    <source>
        <dbReference type="ARBA" id="ARBA00023012"/>
    </source>
</evidence>
<feature type="domain" description="OmpR/PhoB-type" evidence="11">
    <location>
        <begin position="137"/>
        <end position="236"/>
    </location>
</feature>
<dbReference type="GO" id="GO:0005829">
    <property type="term" value="C:cytosol"/>
    <property type="evidence" value="ECO:0007669"/>
    <property type="project" value="TreeGrafter"/>
</dbReference>
<proteinExistence type="predicted"/>
<dbReference type="RefSeq" id="WP_011342232.1">
    <property type="nucleotide sequence ID" value="NC_007498.2"/>
</dbReference>
<dbReference type="eggNOG" id="COG0745">
    <property type="taxonomic scope" value="Bacteria"/>
</dbReference>
<dbReference type="KEGG" id="pca:Pcar_2466"/>
<dbReference type="AlphaFoldDB" id="Q3A1Q2"/>
<evidence type="ECO:0000256" key="3">
    <source>
        <dbReference type="ARBA" id="ARBA00022553"/>
    </source>
</evidence>